<evidence type="ECO:0000256" key="4">
    <source>
        <dbReference type="ARBA" id="ARBA00022989"/>
    </source>
</evidence>
<comment type="subcellular location">
    <subcellularLocation>
        <location evidence="1">Cell membrane</location>
        <topology evidence="1">Multi-pass membrane protein</topology>
    </subcellularLocation>
</comment>
<dbReference type="AlphaFoldDB" id="A0A1H7W736"/>
<feature type="transmembrane region" description="Helical" evidence="6">
    <location>
        <begin position="27"/>
        <end position="45"/>
    </location>
</feature>
<dbReference type="InterPro" id="IPR003856">
    <property type="entry name" value="LPS_length_determ_N"/>
</dbReference>
<reference evidence="9" key="4">
    <citation type="journal article" date="2023" name="Front. Microbiol.">
        <title>Phylogeography and host specificity of Pasteurellaceae pathogenic to sea-farmed fish in the north-east Atlantic.</title>
        <authorList>
            <person name="Gulla S."/>
            <person name="Colquhoun D.J."/>
            <person name="Olsen A.B."/>
            <person name="Spilsberg B."/>
            <person name="Lagesen K."/>
            <person name="Aakesson C.P."/>
            <person name="Strom S."/>
            <person name="Manji F."/>
            <person name="Birkbeck T.H."/>
            <person name="Nilsen H.K."/>
        </authorList>
    </citation>
    <scope>NUCLEOTIDE SEQUENCE</scope>
    <source>
        <strain evidence="9">98B1</strain>
    </source>
</reference>
<reference evidence="8 12" key="3">
    <citation type="journal article" date="2023" name="Front. Microbiol.">
        <title>Phylogeography and host specificity of Pasteurellaceae pathogenic to sea-farmed fish in the north-east Atlantic.</title>
        <authorList>
            <person name="Gulla S."/>
            <person name="Colquhoun D.J."/>
            <person name="Olsen A.B."/>
            <person name="Spilsberg B."/>
            <person name="Lagesen K."/>
            <person name="Aakesson C.P."/>
            <person name="Strom S."/>
            <person name="Manji F."/>
            <person name="Birkbeck T.H."/>
            <person name="Nilsen H.K."/>
        </authorList>
    </citation>
    <scope>NUCLEOTIDE SEQUENCE [LARGE SCALE GENOMIC DNA]</scope>
    <source>
        <strain evidence="8 12">VIO11850</strain>
    </source>
</reference>
<dbReference type="GO" id="GO:0005886">
    <property type="term" value="C:plasma membrane"/>
    <property type="evidence" value="ECO:0007669"/>
    <property type="project" value="UniProtKB-SubCell"/>
</dbReference>
<gene>
    <name evidence="8" type="ORF">QJT92_03985</name>
    <name evidence="9" type="ORF">QJU97_09280</name>
    <name evidence="10" type="ORF">SAMN05444853_10738</name>
</gene>
<accession>A0A1H7W736</accession>
<reference evidence="10" key="2">
    <citation type="submission" date="2016-10" db="EMBL/GenBank/DDBJ databases">
        <authorList>
            <person name="de Groot N.N."/>
        </authorList>
    </citation>
    <scope>NUCLEOTIDE SEQUENCE [LARGE SCALE GENOMIC DNA]</scope>
    <source>
        <strain evidence="10">DSM 24204</strain>
    </source>
</reference>
<feature type="domain" description="Polysaccharide chain length determinant N-terminal" evidence="7">
    <location>
        <begin position="11"/>
        <end position="46"/>
    </location>
</feature>
<keyword evidence="3 6" id="KW-0812">Transmembrane</keyword>
<keyword evidence="5 6" id="KW-0472">Membrane</keyword>
<dbReference type="Proteomes" id="UP001224812">
    <property type="component" value="Unassembled WGS sequence"/>
</dbReference>
<dbReference type="EMBL" id="JASAYT010000033">
    <property type="protein sequence ID" value="MDP8175640.1"/>
    <property type="molecule type" value="Genomic_DNA"/>
</dbReference>
<evidence type="ECO:0000256" key="5">
    <source>
        <dbReference type="ARBA" id="ARBA00023136"/>
    </source>
</evidence>
<dbReference type="Proteomes" id="UP000198883">
    <property type="component" value="Unassembled WGS sequence"/>
</dbReference>
<name>A0A1H7W736_9PAST</name>
<evidence type="ECO:0000313" key="10">
    <source>
        <dbReference type="EMBL" id="SEM17164.1"/>
    </source>
</evidence>
<organism evidence="10 11">
    <name type="scientific">Phocoenobacter skyensis</name>
    <dbReference type="NCBI Taxonomy" id="97481"/>
    <lineage>
        <taxon>Bacteria</taxon>
        <taxon>Pseudomonadati</taxon>
        <taxon>Pseudomonadota</taxon>
        <taxon>Gammaproteobacteria</taxon>
        <taxon>Pasteurellales</taxon>
        <taxon>Pasteurellaceae</taxon>
        <taxon>Phocoenobacter</taxon>
    </lineage>
</organism>
<evidence type="ECO:0000313" key="12">
    <source>
        <dbReference type="Proteomes" id="UP001224812"/>
    </source>
</evidence>
<reference evidence="11" key="1">
    <citation type="submission" date="2016-10" db="EMBL/GenBank/DDBJ databases">
        <authorList>
            <person name="Varghese N."/>
            <person name="Submissions S."/>
        </authorList>
    </citation>
    <scope>NUCLEOTIDE SEQUENCE [LARGE SCALE GENOMIC DNA]</scope>
    <source>
        <strain evidence="11">DSM 24204</strain>
    </source>
</reference>
<proteinExistence type="predicted"/>
<evidence type="ECO:0000256" key="6">
    <source>
        <dbReference type="SAM" id="Phobius"/>
    </source>
</evidence>
<dbReference type="EMBL" id="FOBN01000007">
    <property type="protein sequence ID" value="SEM17164.1"/>
    <property type="molecule type" value="Genomic_DNA"/>
</dbReference>
<evidence type="ECO:0000313" key="11">
    <source>
        <dbReference type="Proteomes" id="UP000198883"/>
    </source>
</evidence>
<keyword evidence="4 6" id="KW-1133">Transmembrane helix</keyword>
<evidence type="ECO:0000313" key="8">
    <source>
        <dbReference type="EMBL" id="MDP8085086.1"/>
    </source>
</evidence>
<dbReference type="Pfam" id="PF02706">
    <property type="entry name" value="Wzz"/>
    <property type="match status" value="1"/>
</dbReference>
<evidence type="ECO:0000256" key="2">
    <source>
        <dbReference type="ARBA" id="ARBA00022475"/>
    </source>
</evidence>
<keyword evidence="2" id="KW-1003">Cell membrane</keyword>
<dbReference type="Proteomes" id="UP001231736">
    <property type="component" value="Unassembled WGS sequence"/>
</dbReference>
<keyword evidence="12" id="KW-1185">Reference proteome</keyword>
<evidence type="ECO:0000256" key="1">
    <source>
        <dbReference type="ARBA" id="ARBA00004651"/>
    </source>
</evidence>
<sequence length="493" mass="55046">MNDTNSPIIDDEIDLLAIIKNLFRQRGLIIAFTLAFLLLGGAFQFSKLAFYAPKAVSYPIAVEFIASGDKNYPNGTSFSPEDIISPENIKSSLESTHIDTDIKLFFDAISVDATNALIKDTEASLLQSLAQKKIPQEQVKEVKEALKLLKNNTQTYITLTLDLSKIRLADERAKELLKVIVNTWAENSIKKGLINPNISYPKESFVYDKEAAIIDNYDKLLSYSKDLSAAFKGLSGLQGSHSISIGDQNLNDLSRKVNDIINNDINVMRSYAYSVSPELIKHNKFLEIQIFSQLRVKELDRAEIQKKIEAYDFVLTKLNSNTGVSTHSQQPLKQRAIEANLDQNVLNDLLDLGSKVSSSDLKKEIINKRIAASEKLFSLEKEIDMISGNINNVDVENQQKVVNLLPSIFAQTAEKINKSQQVFMLLLEKYNTLFLNKGSSLYSSVASPYVVNSLSFPLKRSLLVLLAATFMGLFIGIAIALMRASFLNNRKNS</sequence>
<dbReference type="GeneID" id="83545029"/>
<protein>
    <submittedName>
        <fullName evidence="10">Uncharacterized protein involved in exopolysaccharide biosynthesis</fullName>
    </submittedName>
    <submittedName>
        <fullName evidence="8">Wzz/FepE/Etk N-terminal domain-containing protein</fullName>
    </submittedName>
</protein>
<dbReference type="EMBL" id="JASAVS010000006">
    <property type="protein sequence ID" value="MDP8085086.1"/>
    <property type="molecule type" value="Genomic_DNA"/>
</dbReference>
<feature type="transmembrane region" description="Helical" evidence="6">
    <location>
        <begin position="462"/>
        <end position="482"/>
    </location>
</feature>
<evidence type="ECO:0000259" key="7">
    <source>
        <dbReference type="Pfam" id="PF02706"/>
    </source>
</evidence>
<dbReference type="STRING" id="97481.SAMN05444853_10738"/>
<evidence type="ECO:0000256" key="3">
    <source>
        <dbReference type="ARBA" id="ARBA00022692"/>
    </source>
</evidence>
<dbReference type="RefSeq" id="WP_090921231.1">
    <property type="nucleotide sequence ID" value="NZ_CP016180.1"/>
</dbReference>
<evidence type="ECO:0000313" key="9">
    <source>
        <dbReference type="EMBL" id="MDP8175640.1"/>
    </source>
</evidence>